<keyword evidence="2" id="KW-0812">Transmembrane</keyword>
<feature type="transmembrane region" description="Helical" evidence="2">
    <location>
        <begin position="113"/>
        <end position="135"/>
    </location>
</feature>
<reference evidence="3 4" key="1">
    <citation type="submission" date="2020-08" db="EMBL/GenBank/DDBJ databases">
        <title>A Genomic Blueprint of the Chicken Gut Microbiome.</title>
        <authorList>
            <person name="Gilroy R."/>
            <person name="Ravi A."/>
            <person name="Getino M."/>
            <person name="Pursley I."/>
            <person name="Horton D.L."/>
            <person name="Alikhan N.-F."/>
            <person name="Baker D."/>
            <person name="Gharbi K."/>
            <person name="Hall N."/>
            <person name="Watson M."/>
            <person name="Adriaenssens E.M."/>
            <person name="Foster-Nyarko E."/>
            <person name="Jarju S."/>
            <person name="Secka A."/>
            <person name="Antonio M."/>
            <person name="Oren A."/>
            <person name="Chaudhuri R."/>
            <person name="La Ragione R.M."/>
            <person name="Hildebrand F."/>
            <person name="Pallen M.J."/>
        </authorList>
    </citation>
    <scope>NUCLEOTIDE SEQUENCE [LARGE SCALE GENOMIC DNA]</scope>
    <source>
        <strain evidence="3 4">Sa5YUA1</strain>
    </source>
</reference>
<dbReference type="Proteomes" id="UP000657931">
    <property type="component" value="Unassembled WGS sequence"/>
</dbReference>
<sequence length="197" mass="23161">MFDLFDWLRLLLSAIIILPLTTIVREFGYYLAATILGSKEKKLVIGSGPVLFKVPTIEVRRYFFMNSWMEYEELNPSGRFWHGFIYASPILTTGGCAIIANSLVLEGILPNNIFWQTFIFYCFYYVFFDIVPVYLPDGQPTNGRAIFDLIYYGERSDYLRQKNKQSNEQRAYTDKQQETMENRDKDEREHSDHTQPK</sequence>
<keyword evidence="2" id="KW-0472">Membrane</keyword>
<evidence type="ECO:0000313" key="3">
    <source>
        <dbReference type="EMBL" id="MBD7938920.1"/>
    </source>
</evidence>
<feature type="transmembrane region" description="Helical" evidence="2">
    <location>
        <begin position="83"/>
        <end position="101"/>
    </location>
</feature>
<gene>
    <name evidence="3" type="ORF">H9655_17940</name>
</gene>
<accession>A0ABR8QTQ6</accession>
<dbReference type="RefSeq" id="WP_191816611.1">
    <property type="nucleotide sequence ID" value="NZ_JACSQT010000010.1"/>
</dbReference>
<feature type="region of interest" description="Disordered" evidence="1">
    <location>
        <begin position="161"/>
        <end position="197"/>
    </location>
</feature>
<evidence type="ECO:0000256" key="1">
    <source>
        <dbReference type="SAM" id="MobiDB-lite"/>
    </source>
</evidence>
<dbReference type="EMBL" id="JACSQT010000010">
    <property type="protein sequence ID" value="MBD7938920.1"/>
    <property type="molecule type" value="Genomic_DNA"/>
</dbReference>
<keyword evidence="2" id="KW-1133">Transmembrane helix</keyword>
<name>A0ABR8QTQ6_9BACI</name>
<feature type="transmembrane region" description="Helical" evidence="2">
    <location>
        <begin position="12"/>
        <end position="32"/>
    </location>
</feature>
<keyword evidence="4" id="KW-1185">Reference proteome</keyword>
<evidence type="ECO:0000313" key="4">
    <source>
        <dbReference type="Proteomes" id="UP000657931"/>
    </source>
</evidence>
<evidence type="ECO:0000256" key="2">
    <source>
        <dbReference type="SAM" id="Phobius"/>
    </source>
</evidence>
<comment type="caution">
    <text evidence="3">The sequence shown here is derived from an EMBL/GenBank/DDBJ whole genome shotgun (WGS) entry which is preliminary data.</text>
</comment>
<protein>
    <submittedName>
        <fullName evidence="3">Uncharacterized protein</fullName>
    </submittedName>
</protein>
<proteinExistence type="predicted"/>
<organism evidence="3 4">
    <name type="scientific">Cytobacillus stercorigallinarum</name>
    <dbReference type="NCBI Taxonomy" id="2762240"/>
    <lineage>
        <taxon>Bacteria</taxon>
        <taxon>Bacillati</taxon>
        <taxon>Bacillota</taxon>
        <taxon>Bacilli</taxon>
        <taxon>Bacillales</taxon>
        <taxon>Bacillaceae</taxon>
        <taxon>Cytobacillus</taxon>
    </lineage>
</organism>